<dbReference type="Pfam" id="PF00905">
    <property type="entry name" value="Transpeptidase"/>
    <property type="match status" value="1"/>
</dbReference>
<gene>
    <name evidence="13" type="ORF">HMPREF0620_1566</name>
</gene>
<evidence type="ECO:0000313" key="13">
    <source>
        <dbReference type="EMBL" id="EFT82881.1"/>
    </source>
</evidence>
<dbReference type="PANTHER" id="PTHR32282:SF34">
    <property type="entry name" value="PENICILLIN-BINDING PROTEIN 1A"/>
    <property type="match status" value="1"/>
</dbReference>
<dbReference type="GO" id="GO:0030288">
    <property type="term" value="C:outer membrane-bounded periplasmic space"/>
    <property type="evidence" value="ECO:0007669"/>
    <property type="project" value="TreeGrafter"/>
</dbReference>
<dbReference type="Pfam" id="PF00912">
    <property type="entry name" value="Transgly"/>
    <property type="match status" value="1"/>
</dbReference>
<evidence type="ECO:0000256" key="1">
    <source>
        <dbReference type="ARBA" id="ARBA00022645"/>
    </source>
</evidence>
<organism evidence="13 14">
    <name type="scientific">Parascardovia denticolens DSM 10105 = JCM 12538</name>
    <dbReference type="NCBI Taxonomy" id="864564"/>
    <lineage>
        <taxon>Bacteria</taxon>
        <taxon>Bacillati</taxon>
        <taxon>Actinomycetota</taxon>
        <taxon>Actinomycetes</taxon>
        <taxon>Bifidobacteriales</taxon>
        <taxon>Bifidobacteriaceae</taxon>
        <taxon>Parascardovia</taxon>
    </lineage>
</organism>
<dbReference type="SUPFAM" id="SSF53955">
    <property type="entry name" value="Lysozyme-like"/>
    <property type="match status" value="1"/>
</dbReference>
<keyword evidence="10" id="KW-0812">Transmembrane</keyword>
<evidence type="ECO:0000313" key="14">
    <source>
        <dbReference type="Proteomes" id="UP000004946"/>
    </source>
</evidence>
<name>E6K293_PARDN</name>
<dbReference type="InterPro" id="IPR023346">
    <property type="entry name" value="Lysozyme-like_dom_sf"/>
</dbReference>
<dbReference type="HOGENOM" id="CLU_006354_6_2_11"/>
<dbReference type="InterPro" id="IPR050396">
    <property type="entry name" value="Glycosyltr_51/Transpeptidase"/>
</dbReference>
<dbReference type="GO" id="GO:0006508">
    <property type="term" value="P:proteolysis"/>
    <property type="evidence" value="ECO:0007669"/>
    <property type="project" value="UniProtKB-KW"/>
</dbReference>
<evidence type="ECO:0000256" key="7">
    <source>
        <dbReference type="ARBA" id="ARBA00034000"/>
    </source>
</evidence>
<evidence type="ECO:0000256" key="3">
    <source>
        <dbReference type="ARBA" id="ARBA00022676"/>
    </source>
</evidence>
<keyword evidence="6" id="KW-0511">Multifunctional enzyme</keyword>
<dbReference type="InterPro" id="IPR036950">
    <property type="entry name" value="PBP_transglycosylase"/>
</dbReference>
<dbReference type="InterPro" id="IPR012338">
    <property type="entry name" value="Beta-lactam/transpept-like"/>
</dbReference>
<feature type="region of interest" description="Disordered" evidence="9">
    <location>
        <begin position="1"/>
        <end position="66"/>
    </location>
</feature>
<dbReference type="SUPFAM" id="SSF56601">
    <property type="entry name" value="beta-lactamase/transpeptidase-like"/>
    <property type="match status" value="1"/>
</dbReference>
<dbReference type="GO" id="GO:0009002">
    <property type="term" value="F:serine-type D-Ala-D-Ala carboxypeptidase activity"/>
    <property type="evidence" value="ECO:0007669"/>
    <property type="project" value="UniProtKB-EC"/>
</dbReference>
<evidence type="ECO:0000256" key="6">
    <source>
        <dbReference type="ARBA" id="ARBA00023268"/>
    </source>
</evidence>
<proteinExistence type="predicted"/>
<reference evidence="13 14" key="1">
    <citation type="submission" date="2010-12" db="EMBL/GenBank/DDBJ databases">
        <authorList>
            <person name="Muzny D."/>
            <person name="Qin X."/>
            <person name="Buhay C."/>
            <person name="Dugan-Rocha S."/>
            <person name="Ding Y."/>
            <person name="Chen G."/>
            <person name="Hawes A."/>
            <person name="Holder M."/>
            <person name="Jhangiani S."/>
            <person name="Johnson A."/>
            <person name="Khan Z."/>
            <person name="Li Z."/>
            <person name="Liu W."/>
            <person name="Liu X."/>
            <person name="Perez L."/>
            <person name="Shen H."/>
            <person name="Wang Q."/>
            <person name="Watt J."/>
            <person name="Xi L."/>
            <person name="Xin Y."/>
            <person name="Zhou J."/>
            <person name="Deng J."/>
            <person name="Jiang H."/>
            <person name="Liu Y."/>
            <person name="Qu J."/>
            <person name="Song X.-Z."/>
            <person name="Zhang L."/>
            <person name="Villasana D."/>
            <person name="Johnson A."/>
            <person name="Liu J."/>
            <person name="Liyanage D."/>
            <person name="Lorensuhewa L."/>
            <person name="Robinson T."/>
            <person name="Song A."/>
            <person name="Song B.-B."/>
            <person name="Dinh H."/>
            <person name="Thornton R."/>
            <person name="Coyle M."/>
            <person name="Francisco L."/>
            <person name="Jackson L."/>
            <person name="Javaid M."/>
            <person name="Korchina V."/>
            <person name="Kovar C."/>
            <person name="Mata R."/>
            <person name="Mathew T."/>
            <person name="Ngo R."/>
            <person name="Nguyen L."/>
            <person name="Nguyen N."/>
            <person name="Okwuonu G."/>
            <person name="Ongeri F."/>
            <person name="Pham C."/>
            <person name="Simmons D."/>
            <person name="Wilczek-Boney K."/>
            <person name="Hale W."/>
            <person name="Jakkamsetti A."/>
            <person name="Pham P."/>
            <person name="Ruth R."/>
            <person name="San Lucas F."/>
            <person name="Warren J."/>
            <person name="Zhang J."/>
            <person name="Zhao Z."/>
            <person name="Zhou C."/>
            <person name="Zhu D."/>
            <person name="Lee S."/>
            <person name="Bess C."/>
            <person name="Blankenburg K."/>
            <person name="Forbes L."/>
            <person name="Fu Q."/>
            <person name="Gubbala S."/>
            <person name="Hirani K."/>
            <person name="Jayaseelan J.C."/>
            <person name="Lara F."/>
            <person name="Munidasa M."/>
            <person name="Palculict T."/>
            <person name="Patil S."/>
            <person name="Pu L.-L."/>
            <person name="Saada N."/>
            <person name="Tang L."/>
            <person name="Weissenberger G."/>
            <person name="Zhu Y."/>
            <person name="Hemphill L."/>
            <person name="Shang Y."/>
            <person name="Youmans B."/>
            <person name="Ayvaz T."/>
            <person name="Ross M."/>
            <person name="Santibanez J."/>
            <person name="Aqrawi P."/>
            <person name="Gross S."/>
            <person name="Joshi V."/>
            <person name="Fowler G."/>
            <person name="Nazareth L."/>
            <person name="Reid J."/>
            <person name="Worley K."/>
            <person name="Petrosino J."/>
            <person name="Highlander S."/>
            <person name="Gibbs R."/>
        </authorList>
    </citation>
    <scope>NUCLEOTIDE SEQUENCE [LARGE SCALE GENOMIC DNA]</scope>
    <source>
        <strain evidence="13 14">DSM 10105</strain>
    </source>
</reference>
<evidence type="ECO:0000256" key="2">
    <source>
        <dbReference type="ARBA" id="ARBA00022670"/>
    </source>
</evidence>
<evidence type="ECO:0000256" key="8">
    <source>
        <dbReference type="ARBA" id="ARBA00049902"/>
    </source>
</evidence>
<feature type="compositionally biased region" description="Basic residues" evidence="9">
    <location>
        <begin position="48"/>
        <end position="57"/>
    </location>
</feature>
<accession>E6K293</accession>
<dbReference type="Proteomes" id="UP000004946">
    <property type="component" value="Chromosome"/>
</dbReference>
<evidence type="ECO:0000259" key="11">
    <source>
        <dbReference type="Pfam" id="PF00905"/>
    </source>
</evidence>
<feature type="region of interest" description="Disordered" evidence="9">
    <location>
        <begin position="675"/>
        <end position="698"/>
    </location>
</feature>
<feature type="compositionally biased region" description="Gly residues" evidence="9">
    <location>
        <begin position="688"/>
        <end position="698"/>
    </location>
</feature>
<dbReference type="eggNOG" id="COG0744">
    <property type="taxonomic scope" value="Bacteria"/>
</dbReference>
<sequence length="698" mass="73892">MIPEKNKPSQPARTTRAARSAGKKTGGGARRTSAGGRRKGAMTGTRTSGKRTQKPTKKQTGQAKVQSRRGSFHLFRRFLPLLAALFLGVTGFLGIAYTRTTIPSPESIALAQKTTVYYSDGVTPIGSFSGQNRQIIPCATLPSYVGNAVVASENRTFWTDSGIDLRGIARALINNVTTGSRQGGSTITQQYAERYYLGETTSYPGKVKEALLALKIAQTQDKGTVLCNYLNTIYFGRGAYGIQAAAQTYFHEDARSLTIDQAALLAGIIPAPSLWDPAISPQLAQTRFRRVIRIMKEDGYISQGQAQTAAMPDTAPATSAATANSYAGEKGYLMAMVRRELLTNKTAGMNEEAITNSGDKIITTVDKNKQALMRATVDRGKGANAVPDSVQVGGLSADPRTGAILALYAGDDYLSKQLNNATQATFEPGSTMKVFTLLAAISQGCNLSTRFNGDSPRTFPGLPTPVRNYGNSSYGKIDLYQAMAHSVNTVFVDLNQKVGPQNTALIAKKAGIDSGLSATSPYNALGIDGITLRELTQSYATFANQGVQVGLHLVQRVQGPDGAILYRSADRGTRVFDSGHTALLTHALQKVMTDGTGKPAAVAGHAIAGKSGTANDNKAAAFVGYTPSLVTSFAIWSPAADGSSAVLPSFGPYSAGEGYPTRLFGDYMRQVLAGTPNENFPPATDLGRIGGPKGSWGD</sequence>
<feature type="transmembrane region" description="Helical" evidence="10">
    <location>
        <begin position="78"/>
        <end position="97"/>
    </location>
</feature>
<keyword evidence="3" id="KW-0328">Glycosyltransferase</keyword>
<protein>
    <submittedName>
        <fullName evidence="13">Transglycosylase</fullName>
    </submittedName>
</protein>
<dbReference type="RefSeq" id="WP_006290780.1">
    <property type="nucleotide sequence ID" value="NZ_AP012333.1"/>
</dbReference>
<dbReference type="Gene3D" id="1.10.3810.10">
    <property type="entry name" value="Biosynthetic peptidoglycan transglycosylase-like"/>
    <property type="match status" value="1"/>
</dbReference>
<comment type="catalytic activity">
    <reaction evidence="7">
        <text>Preferential cleavage: (Ac)2-L-Lys-D-Ala-|-D-Ala. Also transpeptidation of peptidyl-alanyl moieties that are N-acyl substituents of D-alanine.</text>
        <dbReference type="EC" id="3.4.16.4"/>
    </reaction>
</comment>
<dbReference type="Gene3D" id="3.40.710.10">
    <property type="entry name" value="DD-peptidase/beta-lactamase superfamily"/>
    <property type="match status" value="1"/>
</dbReference>
<dbReference type="PATRIC" id="fig|864564.6.peg.134"/>
<dbReference type="EMBL" id="AEON01000002">
    <property type="protein sequence ID" value="EFT82881.1"/>
    <property type="molecule type" value="Genomic_DNA"/>
</dbReference>
<dbReference type="PANTHER" id="PTHR32282">
    <property type="entry name" value="BINDING PROTEIN TRANSPEPTIDASE, PUTATIVE-RELATED"/>
    <property type="match status" value="1"/>
</dbReference>
<keyword evidence="4" id="KW-0808">Transferase</keyword>
<keyword evidence="5" id="KW-0378">Hydrolase</keyword>
<dbReference type="GO" id="GO:0008955">
    <property type="term" value="F:peptidoglycan glycosyltransferase activity"/>
    <property type="evidence" value="ECO:0007669"/>
    <property type="project" value="UniProtKB-EC"/>
</dbReference>
<evidence type="ECO:0000256" key="4">
    <source>
        <dbReference type="ARBA" id="ARBA00022679"/>
    </source>
</evidence>
<dbReference type="GO" id="GO:0008658">
    <property type="term" value="F:penicillin binding"/>
    <property type="evidence" value="ECO:0007669"/>
    <property type="project" value="InterPro"/>
</dbReference>
<feature type="domain" description="Glycosyl transferase family 51" evidence="12">
    <location>
        <begin position="124"/>
        <end position="295"/>
    </location>
</feature>
<dbReference type="AlphaFoldDB" id="E6K293"/>
<comment type="catalytic activity">
    <reaction evidence="8">
        <text>[GlcNAc-(1-&gt;4)-Mur2Ac(oyl-L-Ala-gamma-D-Glu-L-Lys-D-Ala-D-Ala)](n)-di-trans,octa-cis-undecaprenyl diphosphate + beta-D-GlcNAc-(1-&gt;4)-Mur2Ac(oyl-L-Ala-gamma-D-Glu-L-Lys-D-Ala-D-Ala)-di-trans,octa-cis-undecaprenyl diphosphate = [GlcNAc-(1-&gt;4)-Mur2Ac(oyl-L-Ala-gamma-D-Glu-L-Lys-D-Ala-D-Ala)](n+1)-di-trans,octa-cis-undecaprenyl diphosphate + di-trans,octa-cis-undecaprenyl diphosphate + H(+)</text>
        <dbReference type="Rhea" id="RHEA:23708"/>
        <dbReference type="Rhea" id="RHEA-COMP:9602"/>
        <dbReference type="Rhea" id="RHEA-COMP:9603"/>
        <dbReference type="ChEBI" id="CHEBI:15378"/>
        <dbReference type="ChEBI" id="CHEBI:58405"/>
        <dbReference type="ChEBI" id="CHEBI:60033"/>
        <dbReference type="ChEBI" id="CHEBI:78435"/>
        <dbReference type="EC" id="2.4.99.28"/>
    </reaction>
</comment>
<keyword evidence="1" id="KW-0121">Carboxypeptidase</keyword>
<evidence type="ECO:0000256" key="9">
    <source>
        <dbReference type="SAM" id="MobiDB-lite"/>
    </source>
</evidence>
<dbReference type="InterPro" id="IPR001460">
    <property type="entry name" value="PCN-bd_Tpept"/>
</dbReference>
<evidence type="ECO:0000259" key="12">
    <source>
        <dbReference type="Pfam" id="PF00912"/>
    </source>
</evidence>
<comment type="caution">
    <text evidence="13">The sequence shown here is derived from an EMBL/GenBank/DDBJ whole genome shotgun (WGS) entry which is preliminary data.</text>
</comment>
<evidence type="ECO:0000256" key="10">
    <source>
        <dbReference type="SAM" id="Phobius"/>
    </source>
</evidence>
<keyword evidence="2" id="KW-0645">Protease</keyword>
<keyword evidence="10" id="KW-0472">Membrane</keyword>
<keyword evidence="14" id="KW-1185">Reference proteome</keyword>
<feature type="domain" description="Penicillin-binding protein transpeptidase" evidence="11">
    <location>
        <begin position="397"/>
        <end position="628"/>
    </location>
</feature>
<evidence type="ECO:0000256" key="5">
    <source>
        <dbReference type="ARBA" id="ARBA00022801"/>
    </source>
</evidence>
<dbReference type="InterPro" id="IPR001264">
    <property type="entry name" value="Glyco_trans_51"/>
</dbReference>
<dbReference type="KEGG" id="pdo:PSDT_0120"/>
<dbReference type="GO" id="GO:0009252">
    <property type="term" value="P:peptidoglycan biosynthetic process"/>
    <property type="evidence" value="ECO:0007669"/>
    <property type="project" value="TreeGrafter"/>
</dbReference>
<keyword evidence="10" id="KW-1133">Transmembrane helix</keyword>